<name>A0A2M4CCI4_9DIPT</name>
<reference evidence="1" key="1">
    <citation type="submission" date="2018-01" db="EMBL/GenBank/DDBJ databases">
        <title>An insight into the sialome of Amazonian anophelines.</title>
        <authorList>
            <person name="Ribeiro J.M."/>
            <person name="Scarpassa V."/>
            <person name="Calvo E."/>
        </authorList>
    </citation>
    <scope>NUCLEOTIDE SEQUENCE</scope>
    <source>
        <tissue evidence="1">Salivary glands</tissue>
    </source>
</reference>
<organism evidence="1">
    <name type="scientific">Anopheles marajoara</name>
    <dbReference type="NCBI Taxonomy" id="58244"/>
    <lineage>
        <taxon>Eukaryota</taxon>
        <taxon>Metazoa</taxon>
        <taxon>Ecdysozoa</taxon>
        <taxon>Arthropoda</taxon>
        <taxon>Hexapoda</taxon>
        <taxon>Insecta</taxon>
        <taxon>Pterygota</taxon>
        <taxon>Neoptera</taxon>
        <taxon>Endopterygota</taxon>
        <taxon>Diptera</taxon>
        <taxon>Nematocera</taxon>
        <taxon>Culicoidea</taxon>
        <taxon>Culicidae</taxon>
        <taxon>Anophelinae</taxon>
        <taxon>Anopheles</taxon>
    </lineage>
</organism>
<dbReference type="EMBL" id="GGFJ01013517">
    <property type="protein sequence ID" value="MBW62658.1"/>
    <property type="molecule type" value="Transcribed_RNA"/>
</dbReference>
<dbReference type="AlphaFoldDB" id="A0A2M4CCI4"/>
<evidence type="ECO:0000313" key="1">
    <source>
        <dbReference type="EMBL" id="MBW62658.1"/>
    </source>
</evidence>
<proteinExistence type="predicted"/>
<protein>
    <submittedName>
        <fullName evidence="1">Putative secreted protein</fullName>
    </submittedName>
</protein>
<accession>A0A2M4CCI4</accession>
<sequence>MGYFLNPIQIVILNVLRHLSSFTIASPPGLWLDLLREWLEIGLFLFRSAFLYVLFRFSTWRTPGADGAHTWSLFRFDAVGG</sequence>